<sequence length="510" mass="55088">MTQTAAAPDHRLWRTAILLAAGLTAARLMVLFDSPLELYPDEAQYWLWSRTLDFGYFSKPPMVAWTIWATTAIGGDAEPFVRLASPFFHAAAALAVFVVGRRLYDSATGFVAAAFYMLMPGVQLSSLIASTDAPLLMFLSFSLVAYAGMFNSGPSVKRAAVFGAAVGLAFLSKYAALYALIGVALHLLVSGRARAMWSPATIAAAVGTALAILAPNLIWNALNGFATVQHTAANAAWGGRQLFNLPELGDFLASQFGVFGPIPFAVLIGGAVVLAIRRRLTEADLLLVCFAIPPLLIVAGQAFISRANANWSGAGYVAGSVLVAAWLLRWRARGWLIAALALQGVVAALFLAVCLRPELAEPLGISNSFKRAKGWSAITERMIERAQLDGPYTAVAVNDRFLFNAAAYYGRDYFGSAGAPPLVMWLRAATPQNQAETTDPLTRANGERVLAVALEQTWRDEMVADFAETSGREIFSIRLDEKRRRRAEIFTGERYAPRPRDPRTGLPTPP</sequence>
<dbReference type="InterPro" id="IPR050297">
    <property type="entry name" value="LipidA_mod_glycosyltrf_83"/>
</dbReference>
<dbReference type="Proteomes" id="UP001597237">
    <property type="component" value="Unassembled WGS sequence"/>
</dbReference>
<dbReference type="PANTHER" id="PTHR33908:SF11">
    <property type="entry name" value="MEMBRANE PROTEIN"/>
    <property type="match status" value="1"/>
</dbReference>
<feature type="transmembrane region" description="Helical" evidence="9">
    <location>
        <begin position="159"/>
        <end position="188"/>
    </location>
</feature>
<evidence type="ECO:0000313" key="12">
    <source>
        <dbReference type="Proteomes" id="UP001597237"/>
    </source>
</evidence>
<keyword evidence="5 9" id="KW-0812">Transmembrane</keyword>
<feature type="transmembrane region" description="Helical" evidence="9">
    <location>
        <begin position="310"/>
        <end position="328"/>
    </location>
</feature>
<evidence type="ECO:0000256" key="6">
    <source>
        <dbReference type="ARBA" id="ARBA00022989"/>
    </source>
</evidence>
<evidence type="ECO:0000256" key="3">
    <source>
        <dbReference type="ARBA" id="ARBA00022676"/>
    </source>
</evidence>
<evidence type="ECO:0000256" key="1">
    <source>
        <dbReference type="ARBA" id="ARBA00004651"/>
    </source>
</evidence>
<protein>
    <submittedName>
        <fullName evidence="11">ArnT family glycosyltransferase</fullName>
        <ecNumber evidence="11">2.4.-.-</ecNumber>
    </submittedName>
</protein>
<name>A0ABW4MYW2_9CAUL</name>
<evidence type="ECO:0000256" key="9">
    <source>
        <dbReference type="SAM" id="Phobius"/>
    </source>
</evidence>
<keyword evidence="12" id="KW-1185">Reference proteome</keyword>
<feature type="transmembrane region" description="Helical" evidence="9">
    <location>
        <begin position="87"/>
        <end position="104"/>
    </location>
</feature>
<comment type="caution">
    <text evidence="11">The sequence shown here is derived from an EMBL/GenBank/DDBJ whole genome shotgun (WGS) entry which is preliminary data.</text>
</comment>
<evidence type="ECO:0000259" key="10">
    <source>
        <dbReference type="Pfam" id="PF13231"/>
    </source>
</evidence>
<evidence type="ECO:0000256" key="7">
    <source>
        <dbReference type="ARBA" id="ARBA00023136"/>
    </source>
</evidence>
<evidence type="ECO:0000256" key="8">
    <source>
        <dbReference type="SAM" id="MobiDB-lite"/>
    </source>
</evidence>
<accession>A0ABW4MYW2</accession>
<evidence type="ECO:0000256" key="4">
    <source>
        <dbReference type="ARBA" id="ARBA00022679"/>
    </source>
</evidence>
<dbReference type="RefSeq" id="WP_377282518.1">
    <property type="nucleotide sequence ID" value="NZ_JBHRSI010000007.1"/>
</dbReference>
<keyword evidence="3 11" id="KW-0328">Glycosyltransferase</keyword>
<dbReference type="GO" id="GO:0016757">
    <property type="term" value="F:glycosyltransferase activity"/>
    <property type="evidence" value="ECO:0007669"/>
    <property type="project" value="UniProtKB-KW"/>
</dbReference>
<dbReference type="EMBL" id="JBHUEY010000001">
    <property type="protein sequence ID" value="MFD1782958.1"/>
    <property type="molecule type" value="Genomic_DNA"/>
</dbReference>
<keyword evidence="4 11" id="KW-0808">Transferase</keyword>
<feature type="transmembrane region" description="Helical" evidence="9">
    <location>
        <begin position="335"/>
        <end position="353"/>
    </location>
</feature>
<feature type="region of interest" description="Disordered" evidence="8">
    <location>
        <begin position="488"/>
        <end position="510"/>
    </location>
</feature>
<comment type="subcellular location">
    <subcellularLocation>
        <location evidence="1">Cell membrane</location>
        <topology evidence="1">Multi-pass membrane protein</topology>
    </subcellularLocation>
</comment>
<gene>
    <name evidence="11" type="ORF">ACFSC0_06095</name>
</gene>
<feature type="transmembrane region" description="Helical" evidence="9">
    <location>
        <begin position="283"/>
        <end position="304"/>
    </location>
</feature>
<dbReference type="InterPro" id="IPR038731">
    <property type="entry name" value="RgtA/B/C-like"/>
</dbReference>
<keyword evidence="2" id="KW-1003">Cell membrane</keyword>
<feature type="transmembrane region" description="Helical" evidence="9">
    <location>
        <begin position="252"/>
        <end position="276"/>
    </location>
</feature>
<feature type="transmembrane region" description="Helical" evidence="9">
    <location>
        <begin position="12"/>
        <end position="32"/>
    </location>
</feature>
<evidence type="ECO:0000256" key="2">
    <source>
        <dbReference type="ARBA" id="ARBA00022475"/>
    </source>
</evidence>
<keyword evidence="7 9" id="KW-0472">Membrane</keyword>
<organism evidence="11 12">
    <name type="scientific">Phenylobacterium terrae</name>
    <dbReference type="NCBI Taxonomy" id="2665495"/>
    <lineage>
        <taxon>Bacteria</taxon>
        <taxon>Pseudomonadati</taxon>
        <taxon>Pseudomonadota</taxon>
        <taxon>Alphaproteobacteria</taxon>
        <taxon>Caulobacterales</taxon>
        <taxon>Caulobacteraceae</taxon>
        <taxon>Phenylobacterium</taxon>
    </lineage>
</organism>
<feature type="domain" description="Glycosyltransferase RgtA/B/C/D-like" evidence="10">
    <location>
        <begin position="58"/>
        <end position="219"/>
    </location>
</feature>
<feature type="transmembrane region" description="Helical" evidence="9">
    <location>
        <begin position="200"/>
        <end position="219"/>
    </location>
</feature>
<evidence type="ECO:0000313" key="11">
    <source>
        <dbReference type="EMBL" id="MFD1782958.1"/>
    </source>
</evidence>
<keyword evidence="6 9" id="KW-1133">Transmembrane helix</keyword>
<reference evidence="12" key="1">
    <citation type="journal article" date="2019" name="Int. J. Syst. Evol. Microbiol.">
        <title>The Global Catalogue of Microorganisms (GCM) 10K type strain sequencing project: providing services to taxonomists for standard genome sequencing and annotation.</title>
        <authorList>
            <consortium name="The Broad Institute Genomics Platform"/>
            <consortium name="The Broad Institute Genome Sequencing Center for Infectious Disease"/>
            <person name="Wu L."/>
            <person name="Ma J."/>
        </authorList>
    </citation>
    <scope>NUCLEOTIDE SEQUENCE [LARGE SCALE GENOMIC DNA]</scope>
    <source>
        <strain evidence="12">DFY28</strain>
    </source>
</reference>
<evidence type="ECO:0000256" key="5">
    <source>
        <dbReference type="ARBA" id="ARBA00022692"/>
    </source>
</evidence>
<dbReference type="Pfam" id="PF13231">
    <property type="entry name" value="PMT_2"/>
    <property type="match status" value="1"/>
</dbReference>
<proteinExistence type="predicted"/>
<dbReference type="PANTHER" id="PTHR33908">
    <property type="entry name" value="MANNOSYLTRANSFERASE YKCB-RELATED"/>
    <property type="match status" value="1"/>
</dbReference>
<dbReference type="EC" id="2.4.-.-" evidence="11"/>